<name>A0A2S3GYW8_9POAL</name>
<gene>
    <name evidence="1" type="ORF">PAHAL_2G233400</name>
</gene>
<proteinExistence type="predicted"/>
<dbReference type="AlphaFoldDB" id="A0A2S3GYW8"/>
<organism evidence="1">
    <name type="scientific">Panicum hallii</name>
    <dbReference type="NCBI Taxonomy" id="206008"/>
    <lineage>
        <taxon>Eukaryota</taxon>
        <taxon>Viridiplantae</taxon>
        <taxon>Streptophyta</taxon>
        <taxon>Embryophyta</taxon>
        <taxon>Tracheophyta</taxon>
        <taxon>Spermatophyta</taxon>
        <taxon>Magnoliopsida</taxon>
        <taxon>Liliopsida</taxon>
        <taxon>Poales</taxon>
        <taxon>Poaceae</taxon>
        <taxon>PACMAD clade</taxon>
        <taxon>Panicoideae</taxon>
        <taxon>Panicodae</taxon>
        <taxon>Paniceae</taxon>
        <taxon>Panicinae</taxon>
        <taxon>Panicum</taxon>
        <taxon>Panicum sect. Panicum</taxon>
    </lineage>
</organism>
<sequence length="194" mass="21159">MAAGGRGIVLSLRSGSDGLVVLCDCFVRFVLHLLVCSSWCSSVPVAGLLLVDWVVPVRPPTTEPGECMDRSGGSTDKWHAYSSALLMGFEDLFVVSGSGREFHPGFFFITGDGEGSACGSEVGGGEDRWCSFKRVEGPWAGAVLLAAAVAEDNMSPSHPLPIRMQWRSSWWRHSYSHQLHQYGAYMVFNEMPKL</sequence>
<reference evidence="1" key="1">
    <citation type="submission" date="2018-04" db="EMBL/GenBank/DDBJ databases">
        <title>WGS assembly of Panicum hallii.</title>
        <authorList>
            <person name="Lovell J."/>
            <person name="Jenkins J."/>
            <person name="Lowry D."/>
            <person name="Mamidi S."/>
            <person name="Sreedasyam A."/>
            <person name="Weng X."/>
            <person name="Barry K."/>
            <person name="Bonette J."/>
            <person name="Campitelli B."/>
            <person name="Daum C."/>
            <person name="Gordon S."/>
            <person name="Gould B."/>
            <person name="Lipzen A."/>
            <person name="Macqueen A."/>
            <person name="Palacio-Mejia J."/>
            <person name="Plott C."/>
            <person name="Shakirov E."/>
            <person name="Shu S."/>
            <person name="Yoshinaga Y."/>
            <person name="Zane M."/>
            <person name="Rokhsar D."/>
            <person name="Grimwood J."/>
            <person name="Schmutz J."/>
            <person name="Juenger T."/>
        </authorList>
    </citation>
    <scope>NUCLEOTIDE SEQUENCE [LARGE SCALE GENOMIC DNA]</scope>
    <source>
        <strain evidence="1">FIL2</strain>
    </source>
</reference>
<dbReference type="Gramene" id="PAN11986">
    <property type="protein sequence ID" value="PAN11986"/>
    <property type="gene ID" value="PAHAL_2G233400"/>
</dbReference>
<dbReference type="EMBL" id="CM008047">
    <property type="protein sequence ID" value="PAN11987.1"/>
    <property type="molecule type" value="Genomic_DNA"/>
</dbReference>
<dbReference type="Proteomes" id="UP000243499">
    <property type="component" value="Chromosome 2"/>
</dbReference>
<protein>
    <submittedName>
        <fullName evidence="1">Uncharacterized protein</fullName>
    </submittedName>
</protein>
<dbReference type="EMBL" id="CM008047">
    <property type="protein sequence ID" value="PAN11982.1"/>
    <property type="molecule type" value="Genomic_DNA"/>
</dbReference>
<dbReference type="EMBL" id="CM008047">
    <property type="protein sequence ID" value="PAN11986.1"/>
    <property type="molecule type" value="Genomic_DNA"/>
</dbReference>
<evidence type="ECO:0000313" key="1">
    <source>
        <dbReference type="EMBL" id="PAN11982.1"/>
    </source>
</evidence>
<accession>A0A2S3GYW8</accession>
<dbReference type="Gramene" id="PAN11982">
    <property type="protein sequence ID" value="PAN11982"/>
    <property type="gene ID" value="PAHAL_2G233400"/>
</dbReference>
<dbReference type="Gramene" id="PAN11987">
    <property type="protein sequence ID" value="PAN11987"/>
    <property type="gene ID" value="PAHAL_2G233400"/>
</dbReference>